<comment type="caution">
    <text evidence="1">The sequence shown here is derived from an EMBL/GenBank/DDBJ whole genome shotgun (WGS) entry which is preliminary data.</text>
</comment>
<evidence type="ECO:0000313" key="1">
    <source>
        <dbReference type="EMBL" id="KAF5792131.1"/>
    </source>
</evidence>
<dbReference type="Gramene" id="mRNA:HanXRQr2_Chr09g0402571">
    <property type="protein sequence ID" value="mRNA:HanXRQr2_Chr09g0402571"/>
    <property type="gene ID" value="HanXRQr2_Chr09g0402571"/>
</dbReference>
<accession>A0A9K3I8B2</accession>
<dbReference type="AlphaFoldDB" id="A0A9K3I8B2"/>
<dbReference type="Proteomes" id="UP000215914">
    <property type="component" value="Unassembled WGS sequence"/>
</dbReference>
<evidence type="ECO:0000313" key="2">
    <source>
        <dbReference type="Proteomes" id="UP000215914"/>
    </source>
</evidence>
<dbReference type="EMBL" id="MNCJ02000324">
    <property type="protein sequence ID" value="KAF5792131.1"/>
    <property type="molecule type" value="Genomic_DNA"/>
</dbReference>
<protein>
    <submittedName>
        <fullName evidence="1">Uncharacterized protein</fullName>
    </submittedName>
</protein>
<sequence length="87" mass="9944">MTLFLAEHREEEAAAAEDEDTGAQVGLIVMLEEVAVTTGDEDAILDLLTNIIWACSRKKHRWPIKFNLRMMMVIRRYLVSLSVLKLL</sequence>
<name>A0A9K3I8B2_HELAN</name>
<proteinExistence type="predicted"/>
<reference evidence="1" key="1">
    <citation type="journal article" date="2017" name="Nature">
        <title>The sunflower genome provides insights into oil metabolism, flowering and Asterid evolution.</title>
        <authorList>
            <person name="Badouin H."/>
            <person name="Gouzy J."/>
            <person name="Grassa C.J."/>
            <person name="Murat F."/>
            <person name="Staton S.E."/>
            <person name="Cottret L."/>
            <person name="Lelandais-Briere C."/>
            <person name="Owens G.L."/>
            <person name="Carrere S."/>
            <person name="Mayjonade B."/>
            <person name="Legrand L."/>
            <person name="Gill N."/>
            <person name="Kane N.C."/>
            <person name="Bowers J.E."/>
            <person name="Hubner S."/>
            <person name="Bellec A."/>
            <person name="Berard A."/>
            <person name="Berges H."/>
            <person name="Blanchet N."/>
            <person name="Boniface M.C."/>
            <person name="Brunel D."/>
            <person name="Catrice O."/>
            <person name="Chaidir N."/>
            <person name="Claudel C."/>
            <person name="Donnadieu C."/>
            <person name="Faraut T."/>
            <person name="Fievet G."/>
            <person name="Helmstetter N."/>
            <person name="King M."/>
            <person name="Knapp S.J."/>
            <person name="Lai Z."/>
            <person name="Le Paslier M.C."/>
            <person name="Lippi Y."/>
            <person name="Lorenzon L."/>
            <person name="Mandel J.R."/>
            <person name="Marage G."/>
            <person name="Marchand G."/>
            <person name="Marquand E."/>
            <person name="Bret-Mestries E."/>
            <person name="Morien E."/>
            <person name="Nambeesan S."/>
            <person name="Nguyen T."/>
            <person name="Pegot-Espagnet P."/>
            <person name="Pouilly N."/>
            <person name="Raftis F."/>
            <person name="Sallet E."/>
            <person name="Schiex T."/>
            <person name="Thomas J."/>
            <person name="Vandecasteele C."/>
            <person name="Vares D."/>
            <person name="Vear F."/>
            <person name="Vautrin S."/>
            <person name="Crespi M."/>
            <person name="Mangin B."/>
            <person name="Burke J.M."/>
            <person name="Salse J."/>
            <person name="Munos S."/>
            <person name="Vincourt P."/>
            <person name="Rieseberg L.H."/>
            <person name="Langlade N.B."/>
        </authorList>
    </citation>
    <scope>NUCLEOTIDE SEQUENCE</scope>
    <source>
        <tissue evidence="1">Leaves</tissue>
    </source>
</reference>
<reference evidence="1" key="2">
    <citation type="submission" date="2020-06" db="EMBL/GenBank/DDBJ databases">
        <title>Helianthus annuus Genome sequencing and assembly Release 2.</title>
        <authorList>
            <person name="Gouzy J."/>
            <person name="Langlade N."/>
            <person name="Munos S."/>
        </authorList>
    </citation>
    <scope>NUCLEOTIDE SEQUENCE</scope>
    <source>
        <tissue evidence="1">Leaves</tissue>
    </source>
</reference>
<keyword evidence="2" id="KW-1185">Reference proteome</keyword>
<gene>
    <name evidence="1" type="ORF">HanXRQr2_Chr09g0402571</name>
</gene>
<organism evidence="1 2">
    <name type="scientific">Helianthus annuus</name>
    <name type="common">Common sunflower</name>
    <dbReference type="NCBI Taxonomy" id="4232"/>
    <lineage>
        <taxon>Eukaryota</taxon>
        <taxon>Viridiplantae</taxon>
        <taxon>Streptophyta</taxon>
        <taxon>Embryophyta</taxon>
        <taxon>Tracheophyta</taxon>
        <taxon>Spermatophyta</taxon>
        <taxon>Magnoliopsida</taxon>
        <taxon>eudicotyledons</taxon>
        <taxon>Gunneridae</taxon>
        <taxon>Pentapetalae</taxon>
        <taxon>asterids</taxon>
        <taxon>campanulids</taxon>
        <taxon>Asterales</taxon>
        <taxon>Asteraceae</taxon>
        <taxon>Asteroideae</taxon>
        <taxon>Heliantheae alliance</taxon>
        <taxon>Heliantheae</taxon>
        <taxon>Helianthus</taxon>
    </lineage>
</organism>